<feature type="transmembrane region" description="Helical" evidence="8">
    <location>
        <begin position="6"/>
        <end position="21"/>
    </location>
</feature>
<evidence type="ECO:0000313" key="11">
    <source>
        <dbReference type="Proteomes" id="UP000664277"/>
    </source>
</evidence>
<dbReference type="PANTHER" id="PTHR42682:SF5">
    <property type="entry name" value="HYDROGENASE-4 COMPONENT F"/>
    <property type="match status" value="1"/>
</dbReference>
<feature type="transmembrane region" description="Helical" evidence="8">
    <location>
        <begin position="372"/>
        <end position="388"/>
    </location>
</feature>
<evidence type="ECO:0000256" key="3">
    <source>
        <dbReference type="ARBA" id="ARBA00022692"/>
    </source>
</evidence>
<sequence length="473" mass="50469">MNELGLLFTIPSLTALLSLFIKKTAITGKLCALAAWLQLALVISVLLPILTGHSASISFAPGLIVDKLGSYFILLTTFVVACALTHADYFFQAQAVIGEPYKDSRLKLFYAVVNIFLMAMTSVFLCDSLGYLWIAIEATTLSSAPLVYFERNKHALEATWKYLIVCSVGIAFALLGTVFIFAASQRSDLGSGTLNVSELIVSAKTLSFPLLRLGFIFCLLGYGTKAGIFPLHSWLPDAHSEAPAPASAMLSGSLLNCALFGIWKASTVITAAKPEAPAFHLVAVMGALTVVAASIFIIRQHNLKRLWAYSSIENVGLMVFAIGLGSGPLFFLQALNHSLAKVSLFLISGNIVQAAGTKKLSKLHGLLENSPFWAGALALASLAVAGAPPFGSFMTEMSLLTLSLGHKYYILAALINVALAVSFLGILAHTGKVIFGTGKPDFKVFSERRAALVPMLLVASTLAIGLLVNYETR</sequence>
<dbReference type="GO" id="GO:0005886">
    <property type="term" value="C:plasma membrane"/>
    <property type="evidence" value="ECO:0007669"/>
    <property type="project" value="UniProtKB-SubCell"/>
</dbReference>
<dbReference type="EMBL" id="JAFLCK010000009">
    <property type="protein sequence ID" value="MBN8660302.1"/>
    <property type="molecule type" value="Genomic_DNA"/>
</dbReference>
<evidence type="ECO:0000256" key="2">
    <source>
        <dbReference type="ARBA" id="ARBA00022475"/>
    </source>
</evidence>
<dbReference type="InterPro" id="IPR052175">
    <property type="entry name" value="ComplexI-like_HydComp"/>
</dbReference>
<feature type="transmembrane region" description="Helical" evidence="8">
    <location>
        <begin position="244"/>
        <end position="263"/>
    </location>
</feature>
<dbReference type="GO" id="GO:0016491">
    <property type="term" value="F:oxidoreductase activity"/>
    <property type="evidence" value="ECO:0007669"/>
    <property type="project" value="UniProtKB-KW"/>
</dbReference>
<feature type="transmembrane region" description="Helical" evidence="8">
    <location>
        <begin position="162"/>
        <end position="183"/>
    </location>
</feature>
<dbReference type="PRINTS" id="PR01434">
    <property type="entry name" value="NADHDHGNASE5"/>
</dbReference>
<dbReference type="InterPro" id="IPR001750">
    <property type="entry name" value="ND/Mrp_TM"/>
</dbReference>
<evidence type="ECO:0000256" key="8">
    <source>
        <dbReference type="SAM" id="Phobius"/>
    </source>
</evidence>
<dbReference type="AlphaFoldDB" id="A0A8J7PLW5"/>
<comment type="subcellular location">
    <subcellularLocation>
        <location evidence="1">Cell membrane</location>
        <topology evidence="1">Multi-pass membrane protein</topology>
    </subcellularLocation>
    <subcellularLocation>
        <location evidence="7">Membrane</location>
        <topology evidence="7">Multi-pass membrane protein</topology>
    </subcellularLocation>
</comment>
<feature type="transmembrane region" description="Helical" evidence="8">
    <location>
        <begin position="306"/>
        <end position="324"/>
    </location>
</feature>
<evidence type="ECO:0000259" key="9">
    <source>
        <dbReference type="Pfam" id="PF00361"/>
    </source>
</evidence>
<evidence type="ECO:0000256" key="7">
    <source>
        <dbReference type="RuleBase" id="RU000320"/>
    </source>
</evidence>
<feature type="transmembrane region" description="Helical" evidence="8">
    <location>
        <begin position="70"/>
        <end position="87"/>
    </location>
</feature>
<organism evidence="10 11">
    <name type="scientific">Candidatus Obscuribacter phosphatis</name>
    <dbReference type="NCBI Taxonomy" id="1906157"/>
    <lineage>
        <taxon>Bacteria</taxon>
        <taxon>Bacillati</taxon>
        <taxon>Candidatus Melainabacteria</taxon>
        <taxon>Candidatus Obscuribacterales</taxon>
        <taxon>Candidatus Obscuribacteraceae</taxon>
        <taxon>Candidatus Obscuribacter</taxon>
    </lineage>
</organism>
<gene>
    <name evidence="10" type="ORF">J0M35_08080</name>
</gene>
<dbReference type="PANTHER" id="PTHR42682">
    <property type="entry name" value="HYDROGENASE-4 COMPONENT F"/>
    <property type="match status" value="1"/>
</dbReference>
<evidence type="ECO:0000256" key="1">
    <source>
        <dbReference type="ARBA" id="ARBA00004651"/>
    </source>
</evidence>
<reference evidence="10" key="1">
    <citation type="submission" date="2021-02" db="EMBL/GenBank/DDBJ databases">
        <title>Genome-Resolved Metagenomics of a Microbial Community Performing Photosynthetic Biological Nutrient Removal.</title>
        <authorList>
            <person name="Mcdaniel E.A."/>
        </authorList>
    </citation>
    <scope>NUCLEOTIDE SEQUENCE</scope>
    <source>
        <strain evidence="10">UWPOB_OBS1</strain>
    </source>
</reference>
<feature type="transmembrane region" description="Helical" evidence="8">
    <location>
        <begin position="278"/>
        <end position="299"/>
    </location>
</feature>
<evidence type="ECO:0000256" key="4">
    <source>
        <dbReference type="ARBA" id="ARBA00022989"/>
    </source>
</evidence>
<evidence type="ECO:0000256" key="6">
    <source>
        <dbReference type="ARBA" id="ARBA00023136"/>
    </source>
</evidence>
<accession>A0A8J7PLW5</accession>
<feature type="transmembrane region" description="Helical" evidence="8">
    <location>
        <begin position="131"/>
        <end position="150"/>
    </location>
</feature>
<protein>
    <recommendedName>
        <fullName evidence="9">NADH:quinone oxidoreductase/Mrp antiporter transmembrane domain-containing protein</fullName>
    </recommendedName>
</protein>
<feature type="transmembrane region" description="Helical" evidence="8">
    <location>
        <begin position="30"/>
        <end position="50"/>
    </location>
</feature>
<keyword evidence="2" id="KW-1003">Cell membrane</keyword>
<keyword evidence="6 8" id="KW-0472">Membrane</keyword>
<feature type="domain" description="NADH:quinone oxidoreductase/Mrp antiporter transmembrane" evidence="9">
    <location>
        <begin position="128"/>
        <end position="415"/>
    </location>
</feature>
<keyword evidence="4 8" id="KW-1133">Transmembrane helix</keyword>
<evidence type="ECO:0000313" key="10">
    <source>
        <dbReference type="EMBL" id="MBN8660302.1"/>
    </source>
</evidence>
<name>A0A8J7PLW5_9BACT</name>
<dbReference type="Pfam" id="PF00361">
    <property type="entry name" value="Proton_antipo_M"/>
    <property type="match status" value="1"/>
</dbReference>
<keyword evidence="3 7" id="KW-0812">Transmembrane</keyword>
<feature type="transmembrane region" description="Helical" evidence="8">
    <location>
        <begin position="108"/>
        <end position="125"/>
    </location>
</feature>
<proteinExistence type="predicted"/>
<keyword evidence="5" id="KW-0560">Oxidoreductase</keyword>
<dbReference type="Proteomes" id="UP000664277">
    <property type="component" value="Unassembled WGS sequence"/>
</dbReference>
<feature type="transmembrane region" description="Helical" evidence="8">
    <location>
        <begin position="450"/>
        <end position="470"/>
    </location>
</feature>
<feature type="transmembrane region" description="Helical" evidence="8">
    <location>
        <begin position="408"/>
        <end position="429"/>
    </location>
</feature>
<comment type="caution">
    <text evidence="10">The sequence shown here is derived from an EMBL/GenBank/DDBJ whole genome shotgun (WGS) entry which is preliminary data.</text>
</comment>
<evidence type="ECO:0000256" key="5">
    <source>
        <dbReference type="ARBA" id="ARBA00023002"/>
    </source>
</evidence>